<dbReference type="RefSeq" id="WP_084601507.1">
    <property type="nucleotide sequence ID" value="NZ_LWHB01000013.1"/>
</dbReference>
<evidence type="ECO:0000259" key="1">
    <source>
        <dbReference type="Pfam" id="PF08378"/>
    </source>
</evidence>
<dbReference type="AlphaFoldDB" id="A0A380MMA0"/>
<proteinExistence type="predicted"/>
<reference evidence="2 3" key="1">
    <citation type="submission" date="2018-06" db="EMBL/GenBank/DDBJ databases">
        <authorList>
            <consortium name="Pathogen Informatics"/>
            <person name="Doyle S."/>
        </authorList>
    </citation>
    <scope>NUCLEOTIDE SEQUENCE [LARGE SCALE GENOMIC DNA]</scope>
    <source>
        <strain evidence="2 3">NCTC13337</strain>
    </source>
</reference>
<sequence>MATFLTRNLKSKMTAGERRFYDLLAQHLNDDYLIWYNLPLQGNYRRYPDYLIFHPKYGLLSIEIKDWAMKALKKLKGHHQLTLDFGQGESTYDSPLEQARSSLFPLINKLKEDPLLLQTEGVYKGKLIIPWGYGAVMTNWEYQKITDVARGAIETLFPRKTTFYKEDILEGNLSQTEFIEKLHGLFPYQFNYPITFEQATRIRARIFPEFIVNADQQVFF</sequence>
<dbReference type="Pfam" id="PF08378">
    <property type="entry name" value="NERD"/>
    <property type="match status" value="1"/>
</dbReference>
<protein>
    <submittedName>
        <fullName evidence="2">Nuclease-related domain</fullName>
    </submittedName>
</protein>
<evidence type="ECO:0000313" key="3">
    <source>
        <dbReference type="Proteomes" id="UP000254601"/>
    </source>
</evidence>
<dbReference type="EMBL" id="UHIC01000001">
    <property type="protein sequence ID" value="SUO93755.1"/>
    <property type="molecule type" value="Genomic_DNA"/>
</dbReference>
<evidence type="ECO:0000313" key="2">
    <source>
        <dbReference type="EMBL" id="SUO93755.1"/>
    </source>
</evidence>
<dbReference type="OrthoDB" id="7066673at2"/>
<organism evidence="2 3">
    <name type="scientific">Suttonella ornithocola</name>
    <dbReference type="NCBI Taxonomy" id="279832"/>
    <lineage>
        <taxon>Bacteria</taxon>
        <taxon>Pseudomonadati</taxon>
        <taxon>Pseudomonadota</taxon>
        <taxon>Gammaproteobacteria</taxon>
        <taxon>Cardiobacteriales</taxon>
        <taxon>Cardiobacteriaceae</taxon>
        <taxon>Suttonella</taxon>
    </lineage>
</organism>
<gene>
    <name evidence="2" type="ORF">NCTC13337_00383</name>
</gene>
<name>A0A380MMA0_9GAMM</name>
<dbReference type="InterPro" id="IPR011528">
    <property type="entry name" value="NERD"/>
</dbReference>
<accession>A0A380MMA0</accession>
<feature type="domain" description="NERD" evidence="1">
    <location>
        <begin position="15"/>
        <end position="110"/>
    </location>
</feature>
<dbReference type="Proteomes" id="UP000254601">
    <property type="component" value="Unassembled WGS sequence"/>
</dbReference>
<keyword evidence="3" id="KW-1185">Reference proteome</keyword>